<name>A0A5R9J850_9PROT</name>
<evidence type="ECO:0000313" key="3">
    <source>
        <dbReference type="Proteomes" id="UP000305654"/>
    </source>
</evidence>
<dbReference type="RefSeq" id="WP_138327164.1">
    <property type="nucleotide sequence ID" value="NZ_VCDI01000006.1"/>
</dbReference>
<feature type="region of interest" description="Disordered" evidence="1">
    <location>
        <begin position="59"/>
        <end position="107"/>
    </location>
</feature>
<reference evidence="2 3" key="1">
    <citation type="submission" date="2019-05" db="EMBL/GenBank/DDBJ databases">
        <authorList>
            <person name="Pankratov T."/>
            <person name="Grouzdev D."/>
        </authorList>
    </citation>
    <scope>NUCLEOTIDE SEQUENCE [LARGE SCALE GENOMIC DNA]</scope>
    <source>
        <strain evidence="2 3">KEBCLARHB70R</strain>
    </source>
</reference>
<gene>
    <name evidence="2" type="ORF">FE263_16725</name>
</gene>
<dbReference type="Proteomes" id="UP000305654">
    <property type="component" value="Unassembled WGS sequence"/>
</dbReference>
<organism evidence="2 3">
    <name type="scientific">Lichenicoccus roseus</name>
    <dbReference type="NCBI Taxonomy" id="2683649"/>
    <lineage>
        <taxon>Bacteria</taxon>
        <taxon>Pseudomonadati</taxon>
        <taxon>Pseudomonadota</taxon>
        <taxon>Alphaproteobacteria</taxon>
        <taxon>Acetobacterales</taxon>
        <taxon>Acetobacteraceae</taxon>
        <taxon>Lichenicoccus</taxon>
    </lineage>
</organism>
<feature type="compositionally biased region" description="Basic residues" evidence="1">
    <location>
        <begin position="76"/>
        <end position="87"/>
    </location>
</feature>
<comment type="caution">
    <text evidence="2">The sequence shown here is derived from an EMBL/GenBank/DDBJ whole genome shotgun (WGS) entry which is preliminary data.</text>
</comment>
<evidence type="ECO:0000313" key="2">
    <source>
        <dbReference type="EMBL" id="TLU71526.1"/>
    </source>
</evidence>
<accession>A0A5R9J850</accession>
<evidence type="ECO:0000256" key="1">
    <source>
        <dbReference type="SAM" id="MobiDB-lite"/>
    </source>
</evidence>
<keyword evidence="3" id="KW-1185">Reference proteome</keyword>
<sequence length="107" mass="11700">MAGADESIPFTMQAALRLLTVDEAAASGTADPADEPAMIRFPVTVNVIVPTHLLYPPELATHRDREHQPAVTDPRARRRHTRFRSRPRGAVGVAAHFRLTDDPEPAG</sequence>
<dbReference type="AlphaFoldDB" id="A0A5R9J850"/>
<dbReference type="EMBL" id="VCDI01000006">
    <property type="protein sequence ID" value="TLU71526.1"/>
    <property type="molecule type" value="Genomic_DNA"/>
</dbReference>
<proteinExistence type="predicted"/>
<protein>
    <submittedName>
        <fullName evidence="2">Uncharacterized protein</fullName>
    </submittedName>
</protein>